<reference evidence="2" key="1">
    <citation type="journal article" date="2019" name="Int. J. Syst. Evol. Microbiol.">
        <title>The Global Catalogue of Microorganisms (GCM) 10K type strain sequencing project: providing services to taxonomists for standard genome sequencing and annotation.</title>
        <authorList>
            <consortium name="The Broad Institute Genomics Platform"/>
            <consortium name="The Broad Institute Genome Sequencing Center for Infectious Disease"/>
            <person name="Wu L."/>
            <person name="Ma J."/>
        </authorList>
    </citation>
    <scope>NUCLEOTIDE SEQUENCE [LARGE SCALE GENOMIC DNA]</scope>
    <source>
        <strain evidence="2">CCUG 54950</strain>
    </source>
</reference>
<organism evidence="1 2">
    <name type="scientific">Paenibacillus wenxiniae</name>
    <dbReference type="NCBI Taxonomy" id="1636843"/>
    <lineage>
        <taxon>Bacteria</taxon>
        <taxon>Bacillati</taxon>
        <taxon>Bacillota</taxon>
        <taxon>Bacilli</taxon>
        <taxon>Bacillales</taxon>
        <taxon>Paenibacillaceae</taxon>
        <taxon>Paenibacillus</taxon>
    </lineage>
</organism>
<accession>A0ABW4RIN7</accession>
<gene>
    <name evidence="1" type="ORF">ACFSC9_11350</name>
</gene>
<evidence type="ECO:0000313" key="1">
    <source>
        <dbReference type="EMBL" id="MFD1886121.1"/>
    </source>
</evidence>
<evidence type="ECO:0000313" key="2">
    <source>
        <dbReference type="Proteomes" id="UP001597233"/>
    </source>
</evidence>
<dbReference type="EMBL" id="JBHUEH010000014">
    <property type="protein sequence ID" value="MFD1886121.1"/>
    <property type="molecule type" value="Genomic_DNA"/>
</dbReference>
<sequence length="82" mass="9245">MPMVVLTLLKRAGISKEATLHVHHHIDNSTYYQRIHSARARMKQQVFGYAKTFLLQPVLEVRKHTTSMALASQTSVSIAPCV</sequence>
<comment type="caution">
    <text evidence="1">The sequence shown here is derived from an EMBL/GenBank/DDBJ whole genome shotgun (WGS) entry which is preliminary data.</text>
</comment>
<dbReference type="Proteomes" id="UP001597233">
    <property type="component" value="Unassembled WGS sequence"/>
</dbReference>
<protein>
    <submittedName>
        <fullName evidence="1">Uncharacterized protein</fullName>
    </submittedName>
</protein>
<keyword evidence="2" id="KW-1185">Reference proteome</keyword>
<dbReference type="RefSeq" id="WP_347327176.1">
    <property type="nucleotide sequence ID" value="NZ_JBCGUH010000021.1"/>
</dbReference>
<proteinExistence type="predicted"/>
<name>A0ABW4RIN7_9BACL</name>